<evidence type="ECO:0000259" key="4">
    <source>
        <dbReference type="Pfam" id="PF06580"/>
    </source>
</evidence>
<keyword evidence="2" id="KW-0472">Membrane</keyword>
<evidence type="ECO:0000313" key="6">
    <source>
        <dbReference type="Proteomes" id="UP000185221"/>
    </source>
</evidence>
<keyword evidence="5" id="KW-0808">Transferase</keyword>
<dbReference type="RefSeq" id="WP_159439211.1">
    <property type="nucleotide sequence ID" value="NZ_FSRC01000001.1"/>
</dbReference>
<evidence type="ECO:0000256" key="1">
    <source>
        <dbReference type="SAM" id="Coils"/>
    </source>
</evidence>
<evidence type="ECO:0000256" key="2">
    <source>
        <dbReference type="SAM" id="Phobius"/>
    </source>
</evidence>
<feature type="signal peptide" evidence="3">
    <location>
        <begin position="1"/>
        <end position="19"/>
    </location>
</feature>
<dbReference type="InterPro" id="IPR036890">
    <property type="entry name" value="HATPase_C_sf"/>
</dbReference>
<feature type="coiled-coil region" evidence="1">
    <location>
        <begin position="294"/>
        <end position="321"/>
    </location>
</feature>
<dbReference type="InterPro" id="IPR010559">
    <property type="entry name" value="Sig_transdc_His_kin_internal"/>
</dbReference>
<dbReference type="Pfam" id="PF06580">
    <property type="entry name" value="His_kinase"/>
    <property type="match status" value="1"/>
</dbReference>
<organism evidence="5 6">
    <name type="scientific">Algoriphagus halophilus</name>
    <dbReference type="NCBI Taxonomy" id="226505"/>
    <lineage>
        <taxon>Bacteria</taxon>
        <taxon>Pseudomonadati</taxon>
        <taxon>Bacteroidota</taxon>
        <taxon>Cytophagia</taxon>
        <taxon>Cytophagales</taxon>
        <taxon>Cyclobacteriaceae</taxon>
        <taxon>Algoriphagus</taxon>
    </lineage>
</organism>
<dbReference type="OrthoDB" id="6190788at2"/>
<gene>
    <name evidence="5" type="ORF">SAMN05444394_1418</name>
</gene>
<dbReference type="InterPro" id="IPR050640">
    <property type="entry name" value="Bact_2-comp_sensor_kinase"/>
</dbReference>
<sequence length="505" mass="57315">MKKLLFSIYLLLHAFSLQAQVHFVEKGKLKVGIRVYKDQINYPIDSLCDGFEPETNLPINLIIPDGSSLGINTDSIQSTDIALVVNNKLQYINRPEVKMNGFSMSSSPGSEQSYVFIDEQVGDTLAITWKVEYSSLELSDLYPGEYFSNFVAYQFQNIFSSYPDSSQYNWSDVEYVDELNERGLPVNPSFPYKDNGLYFVVDQLTEDAKVQLIGFHESLQGYDPENPFALFLYEDLSPGDYIFYVQPFEGASEELSLRYPFTILKPWWLETPTLIGASVLVVILIGGILFIAYRNKQEKQKQQLEWAKQLTEAELKAIRAQLNPHFLFNALSSIQNLVSQQKNEAANTYITKLSRLLREVLSASNSQFHELEQELNLTQLYLELEQLRFSFTSRIQISERVSLHQLVPVMLLQPYVENAVKHGVAGMGKNGVIQIDIQQQDHLLLIDILDNGSGLSKPTTASSGLHLSEERIRNLNNLYAGEASVEIKNREDGVGVQVRIKLPLE</sequence>
<dbReference type="PANTHER" id="PTHR34220">
    <property type="entry name" value="SENSOR HISTIDINE KINASE YPDA"/>
    <property type="match status" value="1"/>
</dbReference>
<proteinExistence type="predicted"/>
<keyword evidence="2" id="KW-1133">Transmembrane helix</keyword>
<feature type="chain" id="PRO_5012139099" evidence="3">
    <location>
        <begin position="20"/>
        <end position="505"/>
    </location>
</feature>
<dbReference type="SUPFAM" id="SSF55874">
    <property type="entry name" value="ATPase domain of HSP90 chaperone/DNA topoisomerase II/histidine kinase"/>
    <property type="match status" value="1"/>
</dbReference>
<keyword evidence="3" id="KW-0732">Signal</keyword>
<dbReference type="PANTHER" id="PTHR34220:SF7">
    <property type="entry name" value="SENSOR HISTIDINE KINASE YPDA"/>
    <property type="match status" value="1"/>
</dbReference>
<dbReference type="STRING" id="226505.SAMN05444394_1418"/>
<dbReference type="EMBL" id="FSRC01000001">
    <property type="protein sequence ID" value="SIN74556.1"/>
    <property type="molecule type" value="Genomic_DNA"/>
</dbReference>
<dbReference type="AlphaFoldDB" id="A0A1N6DUT2"/>
<feature type="domain" description="Signal transduction histidine kinase internal region" evidence="4">
    <location>
        <begin position="313"/>
        <end position="390"/>
    </location>
</feature>
<evidence type="ECO:0000313" key="5">
    <source>
        <dbReference type="EMBL" id="SIN74556.1"/>
    </source>
</evidence>
<reference evidence="6" key="1">
    <citation type="submission" date="2016-11" db="EMBL/GenBank/DDBJ databases">
        <authorList>
            <person name="Varghese N."/>
            <person name="Submissions S."/>
        </authorList>
    </citation>
    <scope>NUCLEOTIDE SEQUENCE [LARGE SCALE GENOMIC DNA]</scope>
    <source>
        <strain evidence="6">DSM 15292</strain>
    </source>
</reference>
<keyword evidence="2" id="KW-0812">Transmembrane</keyword>
<keyword evidence="5" id="KW-0418">Kinase</keyword>
<dbReference type="GO" id="GO:0016020">
    <property type="term" value="C:membrane"/>
    <property type="evidence" value="ECO:0007669"/>
    <property type="project" value="InterPro"/>
</dbReference>
<accession>A0A1N6DUT2</accession>
<dbReference type="Proteomes" id="UP000185221">
    <property type="component" value="Unassembled WGS sequence"/>
</dbReference>
<feature type="transmembrane region" description="Helical" evidence="2">
    <location>
        <begin position="274"/>
        <end position="293"/>
    </location>
</feature>
<keyword evidence="1" id="KW-0175">Coiled coil</keyword>
<keyword evidence="6" id="KW-1185">Reference proteome</keyword>
<evidence type="ECO:0000256" key="3">
    <source>
        <dbReference type="SAM" id="SignalP"/>
    </source>
</evidence>
<protein>
    <submittedName>
        <fullName evidence="5">Histidine kinase</fullName>
    </submittedName>
</protein>
<dbReference type="GO" id="GO:0000155">
    <property type="term" value="F:phosphorelay sensor kinase activity"/>
    <property type="evidence" value="ECO:0007669"/>
    <property type="project" value="InterPro"/>
</dbReference>
<dbReference type="Gene3D" id="3.30.565.10">
    <property type="entry name" value="Histidine kinase-like ATPase, C-terminal domain"/>
    <property type="match status" value="1"/>
</dbReference>
<name>A0A1N6DUT2_9BACT</name>